<dbReference type="Gene3D" id="3.40.50.2000">
    <property type="entry name" value="Glycogen Phosphorylase B"/>
    <property type="match status" value="2"/>
</dbReference>
<evidence type="ECO:0000313" key="4">
    <source>
        <dbReference type="Proteomes" id="UP000182945"/>
    </source>
</evidence>
<dbReference type="KEGG" id="vhl:BME96_16400"/>
<proteinExistence type="predicted"/>
<accession>A0AAC9NM50</accession>
<organism evidence="3 4">
    <name type="scientific">Virgibacillus halodenitrificans</name>
    <name type="common">Bacillus halodenitrificans</name>
    <dbReference type="NCBI Taxonomy" id="1482"/>
    <lineage>
        <taxon>Bacteria</taxon>
        <taxon>Bacillati</taxon>
        <taxon>Bacillota</taxon>
        <taxon>Bacilli</taxon>
        <taxon>Bacillales</taxon>
        <taxon>Bacillaceae</taxon>
        <taxon>Virgibacillus</taxon>
    </lineage>
</organism>
<dbReference type="GO" id="GO:0016757">
    <property type="term" value="F:glycosyltransferase activity"/>
    <property type="evidence" value="ECO:0007669"/>
    <property type="project" value="InterPro"/>
</dbReference>
<protein>
    <recommendedName>
        <fullName evidence="5">Glycosyltransferase</fullName>
    </recommendedName>
</protein>
<evidence type="ECO:0008006" key="5">
    <source>
        <dbReference type="Google" id="ProtNLM"/>
    </source>
</evidence>
<dbReference type="PANTHER" id="PTHR12526">
    <property type="entry name" value="GLYCOSYLTRANSFERASE"/>
    <property type="match status" value="1"/>
</dbReference>
<dbReference type="PANTHER" id="PTHR12526:SF638">
    <property type="entry name" value="SPORE COAT PROTEIN SA"/>
    <property type="match status" value="1"/>
</dbReference>
<dbReference type="InterPro" id="IPR001296">
    <property type="entry name" value="Glyco_trans_1"/>
</dbReference>
<dbReference type="AlphaFoldDB" id="A0AAC9NM50"/>
<evidence type="ECO:0000313" key="3">
    <source>
        <dbReference type="EMBL" id="APC49673.1"/>
    </source>
</evidence>
<evidence type="ECO:0000259" key="2">
    <source>
        <dbReference type="Pfam" id="PF13439"/>
    </source>
</evidence>
<evidence type="ECO:0000259" key="1">
    <source>
        <dbReference type="Pfam" id="PF00534"/>
    </source>
</evidence>
<feature type="domain" description="Glycosyl transferase family 1" evidence="1">
    <location>
        <begin position="181"/>
        <end position="326"/>
    </location>
</feature>
<dbReference type="CDD" id="cd03801">
    <property type="entry name" value="GT4_PimA-like"/>
    <property type="match status" value="1"/>
</dbReference>
<reference evidence="3 4" key="1">
    <citation type="submission" date="2016-11" db="EMBL/GenBank/DDBJ databases">
        <title>Complete genome sequencing of Virgibacillus halodenitrificans PDB-F2.</title>
        <authorList>
            <person name="Sun Z."/>
            <person name="Zhou Y."/>
            <person name="Li H."/>
        </authorList>
    </citation>
    <scope>NUCLEOTIDE SEQUENCE [LARGE SCALE GENOMIC DNA]</scope>
    <source>
        <strain evidence="3 4">PDB-F2</strain>
    </source>
</reference>
<dbReference type="Pfam" id="PF13439">
    <property type="entry name" value="Glyco_transf_4"/>
    <property type="match status" value="1"/>
</dbReference>
<gene>
    <name evidence="3" type="ORF">BME96_16400</name>
</gene>
<sequence length="370" mass="40874">MKVLHLNAGNETGGGMHHILGLMKRLDKEQFILGVMEKGELFQRAKAAGINTVHFGCSNKLSIPLVRKLKVFMMEENINFLHTHGPRANVYASILKKLVPFHWVVTVHSNPLLDFMGKGIYGKLLSHVNIRAMKQADKLIAISDPFKTCLIESGISEAKITTELNGIDFKQKHQGPVYAKADFGIPEDDFLILMVARLDPVKGHAIAFKAFAQLLAACNTCHLLVVGDGALFDKLKRDAAVQGLEKNIHFLGHRNDIDSLYKMADVTLLTSLSESFPLVLLESARVQTPIIATDVGGVSQLITDKSLGWKVSPGDASEVALALKEAFNFYRKGMLPLMGEKLYSHASSKFTLEKFAENVYNVYLGMKNVN</sequence>
<dbReference type="EMBL" id="CP017962">
    <property type="protein sequence ID" value="APC49673.1"/>
    <property type="molecule type" value="Genomic_DNA"/>
</dbReference>
<name>A0AAC9NM50_VIRHA</name>
<dbReference type="SUPFAM" id="SSF53756">
    <property type="entry name" value="UDP-Glycosyltransferase/glycogen phosphorylase"/>
    <property type="match status" value="1"/>
</dbReference>
<dbReference type="Proteomes" id="UP000182945">
    <property type="component" value="Chromosome"/>
</dbReference>
<dbReference type="Pfam" id="PF00534">
    <property type="entry name" value="Glycos_transf_1"/>
    <property type="match status" value="1"/>
</dbReference>
<dbReference type="InterPro" id="IPR028098">
    <property type="entry name" value="Glyco_trans_4-like_N"/>
</dbReference>
<feature type="domain" description="Glycosyltransferase subfamily 4-like N-terminal" evidence="2">
    <location>
        <begin position="13"/>
        <end position="169"/>
    </location>
</feature>
<dbReference type="RefSeq" id="WP_071649674.1">
    <property type="nucleotide sequence ID" value="NZ_CP017962.1"/>
</dbReference>
<dbReference type="GeneID" id="71515992"/>